<organism evidence="2 3">
    <name type="scientific">Inhella proteolytica</name>
    <dbReference type="NCBI Taxonomy" id="2795029"/>
    <lineage>
        <taxon>Bacteria</taxon>
        <taxon>Pseudomonadati</taxon>
        <taxon>Pseudomonadota</taxon>
        <taxon>Betaproteobacteria</taxon>
        <taxon>Burkholderiales</taxon>
        <taxon>Sphaerotilaceae</taxon>
        <taxon>Inhella</taxon>
    </lineage>
</organism>
<evidence type="ECO:0000313" key="3">
    <source>
        <dbReference type="Proteomes" id="UP000613266"/>
    </source>
</evidence>
<evidence type="ECO:0000313" key="2">
    <source>
        <dbReference type="EMBL" id="MBH9578872.1"/>
    </source>
</evidence>
<dbReference type="NCBIfam" id="TIGR03357">
    <property type="entry name" value="VI_zyme"/>
    <property type="match status" value="1"/>
</dbReference>
<name>A0A931J9J3_9BURK</name>
<dbReference type="EMBL" id="JAEDAK010000015">
    <property type="protein sequence ID" value="MBH9578872.1"/>
    <property type="molecule type" value="Genomic_DNA"/>
</dbReference>
<dbReference type="PANTHER" id="PTHR38595:SF2">
    <property type="entry name" value="TYPE VI SECRETION SYSTEM BASEPLATE SUBUNIT TSSE"/>
    <property type="match status" value="1"/>
</dbReference>
<dbReference type="InterPro" id="IPR053176">
    <property type="entry name" value="T6SS_TssE1-like"/>
</dbReference>
<dbReference type="InterPro" id="IPR017737">
    <property type="entry name" value="TssE1-like"/>
</dbReference>
<feature type="domain" description="IraD/Gp25-like" evidence="1">
    <location>
        <begin position="33"/>
        <end position="132"/>
    </location>
</feature>
<sequence length="155" mass="17030">MADTYAPSLLDKLLGDADEAQRGVLARYSVERIKASVARDIEHLLNTHASFTPEELAAYPHAARSLATLGLVDISSLSMASDRDRKTISDSIRHALMRQDARLREVEVAVREDRTATAKLSFSIRAKLMLHPHAEPVAFDAVLHPGSQRYEVGAA</sequence>
<dbReference type="InterPro" id="IPR007048">
    <property type="entry name" value="IraD/Gp25-like"/>
</dbReference>
<proteinExistence type="predicted"/>
<dbReference type="Proteomes" id="UP000613266">
    <property type="component" value="Unassembled WGS sequence"/>
</dbReference>
<dbReference type="Pfam" id="PF04965">
    <property type="entry name" value="GPW_gp25"/>
    <property type="match status" value="1"/>
</dbReference>
<keyword evidence="3" id="KW-1185">Reference proteome</keyword>
<dbReference type="PANTHER" id="PTHR38595">
    <property type="entry name" value="CYTOPLASMIC PROTEIN-RELATED"/>
    <property type="match status" value="1"/>
</dbReference>
<evidence type="ECO:0000259" key="1">
    <source>
        <dbReference type="Pfam" id="PF04965"/>
    </source>
</evidence>
<dbReference type="SUPFAM" id="SSF160719">
    <property type="entry name" value="gpW/gp25-like"/>
    <property type="match status" value="1"/>
</dbReference>
<reference evidence="2" key="1">
    <citation type="submission" date="2020-12" db="EMBL/GenBank/DDBJ databases">
        <title>The genome sequence of Inhella sp. 1Y17.</title>
        <authorList>
            <person name="Liu Y."/>
        </authorList>
    </citation>
    <scope>NUCLEOTIDE SEQUENCE</scope>
    <source>
        <strain evidence="2">1Y17</strain>
    </source>
</reference>
<accession>A0A931J9J3</accession>
<dbReference type="RefSeq" id="WP_198112638.1">
    <property type="nucleotide sequence ID" value="NZ_JAEDAK010000015.1"/>
</dbReference>
<gene>
    <name evidence="2" type="primary">tssE</name>
    <name evidence="2" type="ORF">I7X39_18430</name>
</gene>
<dbReference type="AlphaFoldDB" id="A0A931J9J3"/>
<protein>
    <submittedName>
        <fullName evidence="2">Type VI secretion system baseplate subunit TssE</fullName>
    </submittedName>
</protein>
<comment type="caution">
    <text evidence="2">The sequence shown here is derived from an EMBL/GenBank/DDBJ whole genome shotgun (WGS) entry which is preliminary data.</text>
</comment>